<feature type="compositionally biased region" description="Polar residues" evidence="12">
    <location>
        <begin position="834"/>
        <end position="843"/>
    </location>
</feature>
<organism evidence="14 15">
    <name type="scientific">Pseudomonas jinjuensis</name>
    <dbReference type="NCBI Taxonomy" id="198616"/>
    <lineage>
        <taxon>Bacteria</taxon>
        <taxon>Pseudomonadati</taxon>
        <taxon>Pseudomonadota</taxon>
        <taxon>Gammaproteobacteria</taxon>
        <taxon>Pseudomonadales</taxon>
        <taxon>Pseudomonadaceae</taxon>
        <taxon>Pseudomonas</taxon>
    </lineage>
</organism>
<comment type="similarity">
    <text evidence="3">Belongs to the xanthine dehydrogenase family.</text>
</comment>
<dbReference type="STRING" id="198616.SAMN05216193_103251"/>
<keyword evidence="7" id="KW-0560">Oxidoreductase</keyword>
<dbReference type="Pfam" id="PF20256">
    <property type="entry name" value="MoCoBD_2"/>
    <property type="match status" value="1"/>
</dbReference>
<comment type="cofactor">
    <cofactor evidence="2">
        <name>FAD</name>
        <dbReference type="ChEBI" id="CHEBI:57692"/>
    </cofactor>
</comment>
<dbReference type="Pfam" id="PF02738">
    <property type="entry name" value="MoCoBD_1"/>
    <property type="match status" value="1"/>
</dbReference>
<keyword evidence="4" id="KW-0500">Molybdenum</keyword>
<dbReference type="FunFam" id="3.30.365.10:FF:000001">
    <property type="entry name" value="Xanthine dehydrogenase oxidase"/>
    <property type="match status" value="1"/>
</dbReference>
<evidence type="ECO:0000256" key="4">
    <source>
        <dbReference type="ARBA" id="ARBA00022505"/>
    </source>
</evidence>
<dbReference type="SUPFAM" id="SSF54665">
    <property type="entry name" value="CO dehydrogenase molybdoprotein N-domain-like"/>
    <property type="match status" value="1"/>
</dbReference>
<dbReference type="Pfam" id="PF01315">
    <property type="entry name" value="Ald_Xan_dh_C"/>
    <property type="match status" value="1"/>
</dbReference>
<dbReference type="SUPFAM" id="SSF56003">
    <property type="entry name" value="Molybdenum cofactor-binding domain"/>
    <property type="match status" value="1"/>
</dbReference>
<dbReference type="GO" id="GO:0051537">
    <property type="term" value="F:2 iron, 2 sulfur cluster binding"/>
    <property type="evidence" value="ECO:0007669"/>
    <property type="project" value="UniProtKB-KW"/>
</dbReference>
<name>A0A1H0BZJ6_9PSED</name>
<feature type="region of interest" description="Disordered" evidence="12">
    <location>
        <begin position="781"/>
        <end position="843"/>
    </location>
</feature>
<keyword evidence="6" id="KW-0479">Metal-binding</keyword>
<dbReference type="PANTHER" id="PTHR11908:SF132">
    <property type="entry name" value="ALDEHYDE OXIDASE 1-RELATED"/>
    <property type="match status" value="1"/>
</dbReference>
<evidence type="ECO:0000256" key="12">
    <source>
        <dbReference type="SAM" id="MobiDB-lite"/>
    </source>
</evidence>
<dbReference type="Gene3D" id="3.30.365.10">
    <property type="entry name" value="Aldehyde oxidase/xanthine dehydrogenase, molybdopterin binding domain"/>
    <property type="match status" value="4"/>
</dbReference>
<dbReference type="GO" id="GO:0016491">
    <property type="term" value="F:oxidoreductase activity"/>
    <property type="evidence" value="ECO:0007669"/>
    <property type="project" value="UniProtKB-KW"/>
</dbReference>
<gene>
    <name evidence="14" type="ORF">SAMN05216193_103251</name>
</gene>
<evidence type="ECO:0000256" key="6">
    <source>
        <dbReference type="ARBA" id="ARBA00022723"/>
    </source>
</evidence>
<dbReference type="Gene3D" id="3.90.1170.50">
    <property type="entry name" value="Aldehyde oxidase/xanthine dehydrogenase, a/b hammerhead"/>
    <property type="match status" value="1"/>
</dbReference>
<dbReference type="EMBL" id="FNIJ01000003">
    <property type="protein sequence ID" value="SDN50985.1"/>
    <property type="molecule type" value="Genomic_DNA"/>
</dbReference>
<dbReference type="InterPro" id="IPR037165">
    <property type="entry name" value="AldOxase/xan_DH_Mopterin-bd_sf"/>
</dbReference>
<evidence type="ECO:0000313" key="14">
    <source>
        <dbReference type="EMBL" id="SDN50985.1"/>
    </source>
</evidence>
<keyword evidence="15" id="KW-1185">Reference proteome</keyword>
<dbReference type="InterPro" id="IPR008274">
    <property type="entry name" value="AldOxase/xan_DH_MoCoBD1"/>
</dbReference>
<proteinExistence type="inferred from homology"/>
<sequence>MRSLPPLPANGGASTVVVHSTGEARAHDSAELHATGAARYVDDLTEPGDLLHAAVGLSEIACGQIRSLDLDAVRAAPGVAATLTLADVPGHTDIGPVFPGDPLLAGERVKYHGQALFAVAAESQLQARRAARLAKVEYAAESPLLDPLQAKAEERFVRPPHHMRRGDAATALAAAPHVLETSQQIGGQEHFYLEGQVSMAIPQEDGGMLVHSSSQHPSEVQKLVAEVLAIPLAKVTVEVRRMGGGFGGKETQAAPFACLAALLARRTGRAVKLRLPRADDMRLTGKRHPFSNRYRVGFDDDGRLLAAELEVVGNCGHSPDLSDAIVDRAMFHADNAYFIPDVAIAGYRSFTNLASNTAFRGFGGPQGMMLIEQAMDDIARAVGRDPLDVRKLNLYGGPGRDLTPYHQRVEHNLLGELIERLEQTSDYRARREAIRAFNASSPVLKRGLALTPVKFGISFTAQHLNQAGALIHLYTDGSIQLNHGGTEMGQGLNIKVAQVVAEEFQVPLEQVSITATRTDKVPNTSPTAASSGSDLNGMAARDAARTLKRRLAEFLAEREGVAPAGVRFEHGQVQVGEHRLGFAEAVQAAYFARVQLSATGFYRTPKIFYDRDNARGRPFFYFAFGAAVSEVEMDSLTGEYRLLRSDILHDVGRSLNPAIDIGQIEGGFVQGMGWLTCEELRWDATGRLLTVGPATYKIPAASDVPADFRVELFERPNEEDSVYLSKAVGEPPFMLAISVWSALRDAIASLADYRVSPALDTPATPERVLWACEAVRASMDASERGLSHPSPLPKGEGTDRSGTETPHSAATPDNPLSLRERAGVRGPATPEPQCPTNTPENQP</sequence>
<evidence type="ECO:0000256" key="2">
    <source>
        <dbReference type="ARBA" id="ARBA00001974"/>
    </source>
</evidence>
<evidence type="ECO:0000256" key="1">
    <source>
        <dbReference type="ARBA" id="ARBA00001924"/>
    </source>
</evidence>
<dbReference type="AlphaFoldDB" id="A0A1H0BZJ6"/>
<dbReference type="PANTHER" id="PTHR11908">
    <property type="entry name" value="XANTHINE DEHYDROGENASE"/>
    <property type="match status" value="1"/>
</dbReference>
<evidence type="ECO:0000256" key="5">
    <source>
        <dbReference type="ARBA" id="ARBA00022714"/>
    </source>
</evidence>
<dbReference type="SMART" id="SM01008">
    <property type="entry name" value="Ald_Xan_dh_C"/>
    <property type="match status" value="1"/>
</dbReference>
<dbReference type="Proteomes" id="UP000242957">
    <property type="component" value="Unassembled WGS sequence"/>
</dbReference>
<evidence type="ECO:0000256" key="7">
    <source>
        <dbReference type="ARBA" id="ARBA00023002"/>
    </source>
</evidence>
<dbReference type="GO" id="GO:0030151">
    <property type="term" value="F:molybdenum ion binding"/>
    <property type="evidence" value="ECO:0007669"/>
    <property type="project" value="InterPro"/>
</dbReference>
<reference evidence="15" key="1">
    <citation type="submission" date="2016-10" db="EMBL/GenBank/DDBJ databases">
        <authorList>
            <person name="Varghese N."/>
            <person name="Submissions S."/>
        </authorList>
    </citation>
    <scope>NUCLEOTIDE SEQUENCE [LARGE SCALE GENOMIC DNA]</scope>
    <source>
        <strain evidence="15">JCM 21621</strain>
    </source>
</reference>
<dbReference type="NCBIfam" id="TIGR02965">
    <property type="entry name" value="xanthine_xdhB"/>
    <property type="match status" value="1"/>
</dbReference>
<keyword evidence="8" id="KW-0408">Iron</keyword>
<evidence type="ECO:0000256" key="10">
    <source>
        <dbReference type="ARBA" id="ARBA00034078"/>
    </source>
</evidence>
<comment type="cofactor">
    <cofactor evidence="1">
        <name>Mo-molybdopterin</name>
        <dbReference type="ChEBI" id="CHEBI:71302"/>
    </cofactor>
</comment>
<evidence type="ECO:0000256" key="9">
    <source>
        <dbReference type="ARBA" id="ARBA00023014"/>
    </source>
</evidence>
<comment type="cofactor">
    <cofactor evidence="11">
        <name>Mo-molybdopterin cytosine dinucleotide</name>
        <dbReference type="ChEBI" id="CHEBI:71308"/>
    </cofactor>
</comment>
<evidence type="ECO:0000256" key="11">
    <source>
        <dbReference type="ARBA" id="ARBA00053029"/>
    </source>
</evidence>
<feature type="domain" description="Aldehyde oxidase/xanthine dehydrogenase a/b hammerhead" evidence="13">
    <location>
        <begin position="35"/>
        <end position="142"/>
    </location>
</feature>
<dbReference type="InterPro" id="IPR036856">
    <property type="entry name" value="Ald_Oxase/Xan_DH_a/b_sf"/>
</dbReference>
<evidence type="ECO:0000259" key="13">
    <source>
        <dbReference type="SMART" id="SM01008"/>
    </source>
</evidence>
<evidence type="ECO:0000256" key="8">
    <source>
        <dbReference type="ARBA" id="ARBA00023004"/>
    </source>
</evidence>
<comment type="cofactor">
    <cofactor evidence="10">
        <name>[2Fe-2S] cluster</name>
        <dbReference type="ChEBI" id="CHEBI:190135"/>
    </cofactor>
</comment>
<keyword evidence="5" id="KW-0001">2Fe-2S</keyword>
<dbReference type="OrthoDB" id="9758509at2"/>
<dbReference type="RefSeq" id="WP_084311494.1">
    <property type="nucleotide sequence ID" value="NZ_FNIJ01000003.1"/>
</dbReference>
<protein>
    <submittedName>
        <fullName evidence="14">Xanthine dehydrogenase, molybdenum binding subunit apoprotein</fullName>
    </submittedName>
</protein>
<dbReference type="InterPro" id="IPR000674">
    <property type="entry name" value="Ald_Oxase/Xan_DH_a/b"/>
</dbReference>
<dbReference type="FunFam" id="3.30.365.10:FF:000002">
    <property type="entry name" value="Xanthine dehydrogenase oxidase"/>
    <property type="match status" value="1"/>
</dbReference>
<dbReference type="InterPro" id="IPR016208">
    <property type="entry name" value="Ald_Oxase/xanthine_DH-like"/>
</dbReference>
<dbReference type="GO" id="GO:0005506">
    <property type="term" value="F:iron ion binding"/>
    <property type="evidence" value="ECO:0007669"/>
    <property type="project" value="InterPro"/>
</dbReference>
<evidence type="ECO:0000256" key="3">
    <source>
        <dbReference type="ARBA" id="ARBA00006849"/>
    </source>
</evidence>
<accession>A0A1H0BZJ6</accession>
<dbReference type="InterPro" id="IPR014309">
    <property type="entry name" value="Xanthine_DH_Mopterin-bd_su"/>
</dbReference>
<dbReference type="InterPro" id="IPR046867">
    <property type="entry name" value="AldOxase/xan_DH_MoCoBD2"/>
</dbReference>
<evidence type="ECO:0000313" key="15">
    <source>
        <dbReference type="Proteomes" id="UP000242957"/>
    </source>
</evidence>
<keyword evidence="9" id="KW-0411">Iron-sulfur</keyword>